<dbReference type="OrthoDB" id="10307369at2759"/>
<dbReference type="Proteomes" id="UP000593560">
    <property type="component" value="Unassembled WGS sequence"/>
</dbReference>
<reference evidence="1 2" key="1">
    <citation type="journal article" date="2019" name="Genome Biol. Evol.">
        <title>Insights into the evolution of the New World diploid cottons (Gossypium, subgenus Houzingenia) based on genome sequencing.</title>
        <authorList>
            <person name="Grover C.E."/>
            <person name="Arick M.A. 2nd"/>
            <person name="Thrash A."/>
            <person name="Conover J.L."/>
            <person name="Sanders W.S."/>
            <person name="Peterson D.G."/>
            <person name="Frelichowski J.E."/>
            <person name="Scheffler J.A."/>
            <person name="Scheffler B.E."/>
            <person name="Wendel J.F."/>
        </authorList>
    </citation>
    <scope>NUCLEOTIDE SEQUENCE [LARGE SCALE GENOMIC DNA]</scope>
    <source>
        <strain evidence="1">0</strain>
        <tissue evidence="1">Leaf</tissue>
    </source>
</reference>
<dbReference type="AlphaFoldDB" id="A0A7J9I0I2"/>
<name>A0A7J9I0I2_9ROSI</name>
<keyword evidence="2" id="KW-1185">Reference proteome</keyword>
<gene>
    <name evidence="1" type="ORF">Gohar_000386</name>
</gene>
<protein>
    <submittedName>
        <fullName evidence="1">Uncharacterized protein</fullName>
    </submittedName>
</protein>
<evidence type="ECO:0000313" key="1">
    <source>
        <dbReference type="EMBL" id="MBA0815626.1"/>
    </source>
</evidence>
<evidence type="ECO:0000313" key="2">
    <source>
        <dbReference type="Proteomes" id="UP000593560"/>
    </source>
</evidence>
<proteinExistence type="predicted"/>
<sequence>MAYYCRISDKDEKSICLLKKIAEMDIEDFPSHILQQIKNAWENCHQDISTVHHYG</sequence>
<accession>A0A7J9I0I2</accession>
<comment type="caution">
    <text evidence="1">The sequence shown here is derived from an EMBL/GenBank/DDBJ whole genome shotgun (WGS) entry which is preliminary data.</text>
</comment>
<dbReference type="EMBL" id="JABFAD010000013">
    <property type="protein sequence ID" value="MBA0815626.1"/>
    <property type="molecule type" value="Genomic_DNA"/>
</dbReference>
<organism evidence="1 2">
    <name type="scientific">Gossypium harknessii</name>
    <dbReference type="NCBI Taxonomy" id="34285"/>
    <lineage>
        <taxon>Eukaryota</taxon>
        <taxon>Viridiplantae</taxon>
        <taxon>Streptophyta</taxon>
        <taxon>Embryophyta</taxon>
        <taxon>Tracheophyta</taxon>
        <taxon>Spermatophyta</taxon>
        <taxon>Magnoliopsida</taxon>
        <taxon>eudicotyledons</taxon>
        <taxon>Gunneridae</taxon>
        <taxon>Pentapetalae</taxon>
        <taxon>rosids</taxon>
        <taxon>malvids</taxon>
        <taxon>Malvales</taxon>
        <taxon>Malvaceae</taxon>
        <taxon>Malvoideae</taxon>
        <taxon>Gossypium</taxon>
    </lineage>
</organism>